<comment type="caution">
    <text evidence="2">The sequence shown here is derived from an EMBL/GenBank/DDBJ whole genome shotgun (WGS) entry which is preliminary data.</text>
</comment>
<keyword evidence="3" id="KW-1185">Reference proteome</keyword>
<dbReference type="STRING" id="1304275.C41B8_09106"/>
<dbReference type="Gene3D" id="3.90.420.10">
    <property type="entry name" value="Oxidoreductase, molybdopterin-binding domain"/>
    <property type="match status" value="1"/>
</dbReference>
<dbReference type="OrthoDB" id="9795587at2"/>
<dbReference type="InterPro" id="IPR036374">
    <property type="entry name" value="OxRdtase_Mopterin-bd_sf"/>
</dbReference>
<dbReference type="Pfam" id="PF00174">
    <property type="entry name" value="Oxidored_molyb"/>
    <property type="match status" value="1"/>
</dbReference>
<dbReference type="PATRIC" id="fig|1304275.5.peg.1854"/>
<gene>
    <name evidence="2" type="ORF">C41B8_09106</name>
</gene>
<dbReference type="RefSeq" id="WP_051883321.1">
    <property type="nucleotide sequence ID" value="NZ_APNK01000011.1"/>
</dbReference>
<evidence type="ECO:0000313" key="2">
    <source>
        <dbReference type="EMBL" id="KEZ77524.1"/>
    </source>
</evidence>
<dbReference type="PROSITE" id="PS51318">
    <property type="entry name" value="TAT"/>
    <property type="match status" value="1"/>
</dbReference>
<dbReference type="AlphaFoldDB" id="A0A084ILE0"/>
<reference evidence="2 3" key="1">
    <citation type="submission" date="2013-03" db="EMBL/GenBank/DDBJ databases">
        <title>Salinisphaera hydrothermalis C41B8 Genome Sequencing.</title>
        <authorList>
            <person name="Li C."/>
            <person name="Lai Q."/>
            <person name="Shao Z."/>
        </authorList>
    </citation>
    <scope>NUCLEOTIDE SEQUENCE [LARGE SCALE GENOMIC DNA]</scope>
    <source>
        <strain evidence="2 3">C41B8</strain>
    </source>
</reference>
<protein>
    <submittedName>
        <fullName evidence="2">Sulfite oxidase-like oxidoreductase</fullName>
    </submittedName>
</protein>
<sequence length="266" mass="29777">MANDNDRKRRPGDRPDARRRRVLGGLGALGATSLLSGCDWTQSQAVQNFLGHTEKLTQAAQRLVASREALAPEYDKSQIAPTFRPNGSINPQTPAYQQLVDSNFADYRLDFHGLVDNPMSFSLAELKAMPSRTQITRHDCVEGWSCIGQWTGVVLGHLLDRVQPKANARYVVFHCADHLYGSPQPYYESLDMIEARHPQTILAYGLNGGDLPVANGAPLRLRAERQLGYKMAKYVMHIELVENFAHIQGGHGGYWEDRGYDWWAGI</sequence>
<feature type="domain" description="Oxidoreductase molybdopterin-binding" evidence="1">
    <location>
        <begin position="103"/>
        <end position="242"/>
    </location>
</feature>
<dbReference type="PANTHER" id="PTHR43032:SF2">
    <property type="entry name" value="BLL0505 PROTEIN"/>
    <property type="match status" value="1"/>
</dbReference>
<name>A0A084ILE0_SALHC</name>
<dbReference type="EMBL" id="APNK01000011">
    <property type="protein sequence ID" value="KEZ77524.1"/>
    <property type="molecule type" value="Genomic_DNA"/>
</dbReference>
<evidence type="ECO:0000259" key="1">
    <source>
        <dbReference type="Pfam" id="PF00174"/>
    </source>
</evidence>
<dbReference type="SUPFAM" id="SSF56524">
    <property type="entry name" value="Oxidoreductase molybdopterin-binding domain"/>
    <property type="match status" value="1"/>
</dbReference>
<dbReference type="Proteomes" id="UP000028302">
    <property type="component" value="Unassembled WGS sequence"/>
</dbReference>
<dbReference type="PANTHER" id="PTHR43032">
    <property type="entry name" value="PROTEIN-METHIONINE-SULFOXIDE REDUCTASE"/>
    <property type="match status" value="1"/>
</dbReference>
<dbReference type="InterPro" id="IPR000572">
    <property type="entry name" value="OxRdtase_Mopterin-bd_dom"/>
</dbReference>
<dbReference type="InterPro" id="IPR006311">
    <property type="entry name" value="TAT_signal"/>
</dbReference>
<accession>A0A084ILE0</accession>
<evidence type="ECO:0000313" key="3">
    <source>
        <dbReference type="Proteomes" id="UP000028302"/>
    </source>
</evidence>
<proteinExistence type="predicted"/>
<organism evidence="2 3">
    <name type="scientific">Salinisphaera hydrothermalis (strain C41B8)</name>
    <dbReference type="NCBI Taxonomy" id="1304275"/>
    <lineage>
        <taxon>Bacteria</taxon>
        <taxon>Pseudomonadati</taxon>
        <taxon>Pseudomonadota</taxon>
        <taxon>Gammaproteobacteria</taxon>
        <taxon>Salinisphaerales</taxon>
        <taxon>Salinisphaeraceae</taxon>
        <taxon>Salinisphaera</taxon>
    </lineage>
</organism>
<dbReference type="eggNOG" id="COG2041">
    <property type="taxonomic scope" value="Bacteria"/>
</dbReference>
<dbReference type="CDD" id="cd02108">
    <property type="entry name" value="bact_SO_family_Moco"/>
    <property type="match status" value="1"/>
</dbReference>